<dbReference type="InterPro" id="IPR006674">
    <property type="entry name" value="HD_domain"/>
</dbReference>
<feature type="domain" description="HD" evidence="1">
    <location>
        <begin position="47"/>
        <end position="176"/>
    </location>
</feature>
<dbReference type="InterPro" id="IPR006675">
    <property type="entry name" value="HDIG_dom"/>
</dbReference>
<gene>
    <name evidence="2" type="ORF">DESHY_80046</name>
</gene>
<sequence length="177" mass="19964">MLLLNRLKQFWHALFSQVGPEETAFIKKYLDAREQSLFWAMDRPTQTHCIRVARTCLNLLKNCQTLEVNQNILLKSALLHDLGKPARLIKTRDRVLIVILSTLAPALYQYILQGKLGQGRFYRAAAAHANHCLAGARRAEQAGLPPAVIYLIANHHRPEQAGDPPELTLLRQADALN</sequence>
<protein>
    <submittedName>
        <fullName evidence="2">Metal dependent phosphohydrolase</fullName>
    </submittedName>
</protein>
<dbReference type="eggNOG" id="COG2206">
    <property type="taxonomic scope" value="Bacteria"/>
</dbReference>
<dbReference type="STRING" id="1121428.DESHY_80046"/>
<keyword evidence="2" id="KW-0378">Hydrolase</keyword>
<accession>K8E127</accession>
<dbReference type="Gene3D" id="1.10.3210.10">
    <property type="entry name" value="Hypothetical protein af1432"/>
    <property type="match status" value="1"/>
</dbReference>
<dbReference type="InterPro" id="IPR003607">
    <property type="entry name" value="HD/PDEase_dom"/>
</dbReference>
<keyword evidence="3" id="KW-1185">Reference proteome</keyword>
<proteinExistence type="predicted"/>
<dbReference type="CDD" id="cd00077">
    <property type="entry name" value="HDc"/>
    <property type="match status" value="1"/>
</dbReference>
<dbReference type="GO" id="GO:0016787">
    <property type="term" value="F:hydrolase activity"/>
    <property type="evidence" value="ECO:0007669"/>
    <property type="project" value="UniProtKB-KW"/>
</dbReference>
<dbReference type="SUPFAM" id="SSF109604">
    <property type="entry name" value="HD-domain/PDEase-like"/>
    <property type="match status" value="1"/>
</dbReference>
<dbReference type="EMBL" id="CAOS01000015">
    <property type="protein sequence ID" value="CCO09379.1"/>
    <property type="molecule type" value="Genomic_DNA"/>
</dbReference>
<comment type="caution">
    <text evidence="2">The sequence shown here is derived from an EMBL/GenBank/DDBJ whole genome shotgun (WGS) entry which is preliminary data.</text>
</comment>
<dbReference type="Proteomes" id="UP000009315">
    <property type="component" value="Unassembled WGS sequence"/>
</dbReference>
<organism evidence="2 3">
    <name type="scientific">Desulforamulus hydrothermalis Lam5 = DSM 18033</name>
    <dbReference type="NCBI Taxonomy" id="1121428"/>
    <lineage>
        <taxon>Bacteria</taxon>
        <taxon>Bacillati</taxon>
        <taxon>Bacillota</taxon>
        <taxon>Clostridia</taxon>
        <taxon>Eubacteriales</taxon>
        <taxon>Peptococcaceae</taxon>
        <taxon>Desulforamulus</taxon>
    </lineage>
</organism>
<reference evidence="2 3" key="1">
    <citation type="journal article" date="2013" name="Genome Announc.">
        <title>Genome Sequence of the Sulfate-Reducing Bacterium Desulfotomaculum hydrothermale Lam5(T).</title>
        <authorList>
            <person name="Amin O."/>
            <person name="Fardeau M.L."/>
            <person name="Valette O."/>
            <person name="Hirschler-Rea A."/>
            <person name="Barbe V."/>
            <person name="Medigue C."/>
            <person name="Vacherie B."/>
            <person name="Ollivier B."/>
            <person name="Bertin P.N."/>
            <person name="Dolla A."/>
        </authorList>
    </citation>
    <scope>NUCLEOTIDE SEQUENCE [LARGE SCALE GENOMIC DNA]</scope>
    <source>
        <strain evidence="3">Lam5 / DSM 18033</strain>
    </source>
</reference>
<dbReference type="NCBIfam" id="TIGR00277">
    <property type="entry name" value="HDIG"/>
    <property type="match status" value="1"/>
</dbReference>
<dbReference type="Pfam" id="PF01966">
    <property type="entry name" value="HD"/>
    <property type="match status" value="1"/>
</dbReference>
<evidence type="ECO:0000313" key="2">
    <source>
        <dbReference type="EMBL" id="CCO09379.1"/>
    </source>
</evidence>
<dbReference type="AlphaFoldDB" id="K8E127"/>
<name>K8E127_9FIRM</name>
<evidence type="ECO:0000313" key="3">
    <source>
        <dbReference type="Proteomes" id="UP000009315"/>
    </source>
</evidence>
<evidence type="ECO:0000259" key="1">
    <source>
        <dbReference type="Pfam" id="PF01966"/>
    </source>
</evidence>